<dbReference type="Pfam" id="PF14322">
    <property type="entry name" value="SusD-like_3"/>
    <property type="match status" value="1"/>
</dbReference>
<comment type="similarity">
    <text evidence="2">Belongs to the SusD family.</text>
</comment>
<dbReference type="InterPro" id="IPR012944">
    <property type="entry name" value="SusD_RagB_dom"/>
</dbReference>
<dbReference type="RefSeq" id="WP_345254516.1">
    <property type="nucleotide sequence ID" value="NZ_BAABGY010000006.1"/>
</dbReference>
<accession>A0ABP8GJJ4</accession>
<evidence type="ECO:0000256" key="3">
    <source>
        <dbReference type="ARBA" id="ARBA00022729"/>
    </source>
</evidence>
<evidence type="ECO:0000313" key="8">
    <source>
        <dbReference type="EMBL" id="GAA4325545.1"/>
    </source>
</evidence>
<dbReference type="SUPFAM" id="SSF48452">
    <property type="entry name" value="TPR-like"/>
    <property type="match status" value="1"/>
</dbReference>
<evidence type="ECO:0000259" key="6">
    <source>
        <dbReference type="Pfam" id="PF07980"/>
    </source>
</evidence>
<evidence type="ECO:0000256" key="2">
    <source>
        <dbReference type="ARBA" id="ARBA00006275"/>
    </source>
</evidence>
<dbReference type="CDD" id="cd08977">
    <property type="entry name" value="SusD"/>
    <property type="match status" value="1"/>
</dbReference>
<evidence type="ECO:0000259" key="7">
    <source>
        <dbReference type="Pfam" id="PF14322"/>
    </source>
</evidence>
<feature type="domain" description="RagB/SusD" evidence="6">
    <location>
        <begin position="342"/>
        <end position="473"/>
    </location>
</feature>
<proteinExistence type="inferred from homology"/>
<evidence type="ECO:0000256" key="4">
    <source>
        <dbReference type="ARBA" id="ARBA00023136"/>
    </source>
</evidence>
<dbReference type="InterPro" id="IPR011990">
    <property type="entry name" value="TPR-like_helical_dom_sf"/>
</dbReference>
<evidence type="ECO:0000256" key="5">
    <source>
        <dbReference type="ARBA" id="ARBA00023237"/>
    </source>
</evidence>
<keyword evidence="9" id="KW-1185">Reference proteome</keyword>
<keyword evidence="5" id="KW-0998">Cell outer membrane</keyword>
<reference evidence="9" key="1">
    <citation type="journal article" date="2019" name="Int. J. Syst. Evol. Microbiol.">
        <title>The Global Catalogue of Microorganisms (GCM) 10K type strain sequencing project: providing services to taxonomists for standard genome sequencing and annotation.</title>
        <authorList>
            <consortium name="The Broad Institute Genomics Platform"/>
            <consortium name="The Broad Institute Genome Sequencing Center for Infectious Disease"/>
            <person name="Wu L."/>
            <person name="Ma J."/>
        </authorList>
    </citation>
    <scope>NUCLEOTIDE SEQUENCE [LARGE SCALE GENOMIC DNA]</scope>
    <source>
        <strain evidence="9">JCM 17919</strain>
    </source>
</reference>
<evidence type="ECO:0000256" key="1">
    <source>
        <dbReference type="ARBA" id="ARBA00004442"/>
    </source>
</evidence>
<name>A0ABP8GJJ4_9BACT</name>
<gene>
    <name evidence="8" type="ORF">GCM10023184_13580</name>
</gene>
<keyword evidence="4" id="KW-0472">Membrane</keyword>
<organism evidence="8 9">
    <name type="scientific">Flaviaesturariibacter amylovorans</name>
    <dbReference type="NCBI Taxonomy" id="1084520"/>
    <lineage>
        <taxon>Bacteria</taxon>
        <taxon>Pseudomonadati</taxon>
        <taxon>Bacteroidota</taxon>
        <taxon>Chitinophagia</taxon>
        <taxon>Chitinophagales</taxon>
        <taxon>Chitinophagaceae</taxon>
        <taxon>Flaviaestuariibacter</taxon>
    </lineage>
</organism>
<sequence length="503" mass="56024">MKHLIIKTSLVCFTTLALTSGCKKFLDQEVPNSFTEADFYKTDADAVQAVTGVYDMMQAHYNSNWASIYMVKTMLSDESNAGGNDAGDQPGYQTLDNFTFDATNDKVRDAWRMMYYTINRANKVVNLVAPETDLRRRLIAESKVIRAYNYMELVTLWGDVPLVLGDIPPSGFTNTPRAPKAQVWAQIEKDLTEAAAVLPLRSGYTGGERFRVTKGTAQALLGKAQLFQKKYAESAASFEQVISSNQYGLEPTIGKAFSQSGEFGQESLFEINYTNARSYDWGNFPWGAAPESNIHVQLMGPRADFYTKAPSDSLIGGWGFNLPKQKLYDAFVAAGDVNRRRQAIMSQAELIAAGGNWTNPTAWDYEGFFQRKYGSFQSQTGGPIGELNYGTNWRHLRYADVLLMAAEAQLNSGGTPKALQYINMVRQRPGTGLTALGTVTMDDIMRERQLELAFEGLRFQDLVRWGKASQELQSLGFVTGKHEVLPIPDYDVRSGRLPQNPGY</sequence>
<evidence type="ECO:0000313" key="9">
    <source>
        <dbReference type="Proteomes" id="UP001501725"/>
    </source>
</evidence>
<comment type="subcellular location">
    <subcellularLocation>
        <location evidence="1">Cell outer membrane</location>
    </subcellularLocation>
</comment>
<dbReference type="PROSITE" id="PS51257">
    <property type="entry name" value="PROKAR_LIPOPROTEIN"/>
    <property type="match status" value="1"/>
</dbReference>
<feature type="domain" description="SusD-like N-terminal" evidence="7">
    <location>
        <begin position="24"/>
        <end position="223"/>
    </location>
</feature>
<dbReference type="Pfam" id="PF07980">
    <property type="entry name" value="SusD_RagB"/>
    <property type="match status" value="1"/>
</dbReference>
<dbReference type="Proteomes" id="UP001501725">
    <property type="component" value="Unassembled WGS sequence"/>
</dbReference>
<protein>
    <submittedName>
        <fullName evidence="8">RagB/SusD family nutrient uptake outer membrane protein</fullName>
    </submittedName>
</protein>
<keyword evidence="3" id="KW-0732">Signal</keyword>
<dbReference type="EMBL" id="BAABGY010000006">
    <property type="protein sequence ID" value="GAA4325545.1"/>
    <property type="molecule type" value="Genomic_DNA"/>
</dbReference>
<dbReference type="InterPro" id="IPR033985">
    <property type="entry name" value="SusD-like_N"/>
</dbReference>
<comment type="caution">
    <text evidence="8">The sequence shown here is derived from an EMBL/GenBank/DDBJ whole genome shotgun (WGS) entry which is preliminary data.</text>
</comment>
<dbReference type="Gene3D" id="1.25.40.390">
    <property type="match status" value="1"/>
</dbReference>